<evidence type="ECO:0000313" key="13">
    <source>
        <dbReference type="Proteomes" id="UP000199183"/>
    </source>
</evidence>
<evidence type="ECO:0000256" key="3">
    <source>
        <dbReference type="ARBA" id="ARBA00022475"/>
    </source>
</evidence>
<evidence type="ECO:0000256" key="8">
    <source>
        <dbReference type="ARBA" id="ARBA00022967"/>
    </source>
</evidence>
<dbReference type="InterPro" id="IPR050107">
    <property type="entry name" value="ABC_carbohydrate_import_ATPase"/>
</dbReference>
<keyword evidence="7 12" id="KW-0067">ATP-binding</keyword>
<dbReference type="EMBL" id="FNRY01000001">
    <property type="protein sequence ID" value="SEB45643.1"/>
    <property type="molecule type" value="Genomic_DNA"/>
</dbReference>
<evidence type="ECO:0000259" key="11">
    <source>
        <dbReference type="PROSITE" id="PS50893"/>
    </source>
</evidence>
<dbReference type="PROSITE" id="PS00211">
    <property type="entry name" value="ABC_TRANSPORTER_1"/>
    <property type="match status" value="1"/>
</dbReference>
<dbReference type="InterPro" id="IPR003439">
    <property type="entry name" value="ABC_transporter-like_ATP-bd"/>
</dbReference>
<dbReference type="CDD" id="cd03216">
    <property type="entry name" value="ABC_Carb_Monos_I"/>
    <property type="match status" value="1"/>
</dbReference>
<evidence type="ECO:0000256" key="10">
    <source>
        <dbReference type="SAM" id="MobiDB-lite"/>
    </source>
</evidence>
<evidence type="ECO:0000256" key="5">
    <source>
        <dbReference type="ARBA" id="ARBA00022737"/>
    </source>
</evidence>
<protein>
    <submittedName>
        <fullName evidence="12">Rhamnose transport system ATP-binding protein</fullName>
    </submittedName>
</protein>
<feature type="domain" description="ABC transporter" evidence="11">
    <location>
        <begin position="15"/>
        <end position="251"/>
    </location>
</feature>
<dbReference type="AlphaFoldDB" id="A0A1H4JH82"/>
<dbReference type="SMART" id="SM00382">
    <property type="entry name" value="AAA"/>
    <property type="match status" value="2"/>
</dbReference>
<keyword evidence="13" id="KW-1185">Reference proteome</keyword>
<keyword evidence="3" id="KW-1003">Cell membrane</keyword>
<keyword evidence="2" id="KW-0813">Transport</keyword>
<keyword evidence="4" id="KW-0762">Sugar transport</keyword>
<dbReference type="GO" id="GO:0005524">
    <property type="term" value="F:ATP binding"/>
    <property type="evidence" value="ECO:0007669"/>
    <property type="project" value="UniProtKB-KW"/>
</dbReference>
<dbReference type="PANTHER" id="PTHR43790:SF3">
    <property type="entry name" value="D-ALLOSE IMPORT ATP-BINDING PROTEIN ALSA-RELATED"/>
    <property type="match status" value="1"/>
</dbReference>
<dbReference type="PROSITE" id="PS50893">
    <property type="entry name" value="ABC_TRANSPORTER_2"/>
    <property type="match status" value="2"/>
</dbReference>
<dbReference type="FunFam" id="3.40.50.300:FF:000127">
    <property type="entry name" value="Ribose import ATP-binding protein RbsA"/>
    <property type="match status" value="1"/>
</dbReference>
<feature type="compositionally biased region" description="Basic and acidic residues" evidence="10">
    <location>
        <begin position="524"/>
        <end position="533"/>
    </location>
</feature>
<dbReference type="Proteomes" id="UP000199183">
    <property type="component" value="Unassembled WGS sequence"/>
</dbReference>
<evidence type="ECO:0000256" key="1">
    <source>
        <dbReference type="ARBA" id="ARBA00004202"/>
    </source>
</evidence>
<dbReference type="Gene3D" id="3.40.50.300">
    <property type="entry name" value="P-loop containing nucleotide triphosphate hydrolases"/>
    <property type="match status" value="2"/>
</dbReference>
<keyword evidence="6" id="KW-0547">Nucleotide-binding</keyword>
<evidence type="ECO:0000256" key="2">
    <source>
        <dbReference type="ARBA" id="ARBA00022448"/>
    </source>
</evidence>
<name>A0A1H4JH82_9MICO</name>
<evidence type="ECO:0000313" key="12">
    <source>
        <dbReference type="EMBL" id="SEB45643.1"/>
    </source>
</evidence>
<keyword evidence="9" id="KW-0472">Membrane</keyword>
<organism evidence="12 13">
    <name type="scientific">Paramicrobacterium humi</name>
    <dbReference type="NCBI Taxonomy" id="640635"/>
    <lineage>
        <taxon>Bacteria</taxon>
        <taxon>Bacillati</taxon>
        <taxon>Actinomycetota</taxon>
        <taxon>Actinomycetes</taxon>
        <taxon>Micrococcales</taxon>
        <taxon>Microbacteriaceae</taxon>
        <taxon>Paramicrobacterium</taxon>
    </lineage>
</organism>
<keyword evidence="5" id="KW-0677">Repeat</keyword>
<feature type="region of interest" description="Disordered" evidence="10">
    <location>
        <begin position="506"/>
        <end position="533"/>
    </location>
</feature>
<reference evidence="12 13" key="1">
    <citation type="submission" date="2016-10" db="EMBL/GenBank/DDBJ databases">
        <authorList>
            <person name="de Groot N.N."/>
        </authorList>
    </citation>
    <scope>NUCLEOTIDE SEQUENCE [LARGE SCALE GENOMIC DNA]</scope>
    <source>
        <strain evidence="12 13">DSM 21799</strain>
    </source>
</reference>
<evidence type="ECO:0000256" key="4">
    <source>
        <dbReference type="ARBA" id="ARBA00022597"/>
    </source>
</evidence>
<keyword evidence="8" id="KW-1278">Translocase</keyword>
<proteinExistence type="predicted"/>
<evidence type="ECO:0000256" key="7">
    <source>
        <dbReference type="ARBA" id="ARBA00022840"/>
    </source>
</evidence>
<accession>A0A1H4JH82</accession>
<dbReference type="GO" id="GO:0016887">
    <property type="term" value="F:ATP hydrolysis activity"/>
    <property type="evidence" value="ECO:0007669"/>
    <property type="project" value="InterPro"/>
</dbReference>
<dbReference type="OrthoDB" id="39350at2"/>
<dbReference type="InterPro" id="IPR003593">
    <property type="entry name" value="AAA+_ATPase"/>
</dbReference>
<sequence length="533" mass="56659">MEDDAPSTEDAAPRLQLTGITKRYGGVRAIRHADLTVDAGTVHALVGENGAGKSTVIKIIAGAERADSGEIRFDGEIQQITSTNDAIALGVQTVYQEPKLFPELSVAENIFVGRELRRGVRIDWSSQAEQVHDLLRTVGLADSVSTVPVGTLSIAQQQQVSIAKALAGEARVLILDEPSAILTDSEIDVLFAVIKGLAQRGVAVIYISHRLDELFRIADLVTVMRDGETITTKPIGELTVRQIAELMVGGTLAESAERDASGPGEVALELDKLTVDKRFADVDLTVRAGEIVGLYGLIGSGAGDIASAVYGMEHVLSGTMKIAGKPTIVRSPSAAKRRGIHLLPADRSAQGSFSFQSIAFNITIGELALLSKLRGWVEKRRERSIAREFISRLAIKTPSEGQPISAMSGGNAQKVVLARQLVERPKVLVLVEPTQGVDVGAKEEIHRIIEELAASGTAALVVTSDLGEVLRVSDRILVVRAGRIVAEFGKDATQVEILAAAAGDVGGTREEASSDAGEAPDMLGDMHREESNQ</sequence>
<dbReference type="GO" id="GO:0005886">
    <property type="term" value="C:plasma membrane"/>
    <property type="evidence" value="ECO:0007669"/>
    <property type="project" value="UniProtKB-SubCell"/>
</dbReference>
<gene>
    <name evidence="12" type="ORF">SAMN04489806_0707</name>
</gene>
<dbReference type="Pfam" id="PF00005">
    <property type="entry name" value="ABC_tran"/>
    <property type="match status" value="2"/>
</dbReference>
<dbReference type="CDD" id="cd03215">
    <property type="entry name" value="ABC_Carb_Monos_II"/>
    <property type="match status" value="1"/>
</dbReference>
<dbReference type="SUPFAM" id="SSF52540">
    <property type="entry name" value="P-loop containing nucleoside triphosphate hydrolases"/>
    <property type="match status" value="2"/>
</dbReference>
<evidence type="ECO:0000256" key="6">
    <source>
        <dbReference type="ARBA" id="ARBA00022741"/>
    </source>
</evidence>
<feature type="domain" description="ABC transporter" evidence="11">
    <location>
        <begin position="261"/>
        <end position="506"/>
    </location>
</feature>
<dbReference type="InterPro" id="IPR017871">
    <property type="entry name" value="ABC_transporter-like_CS"/>
</dbReference>
<dbReference type="STRING" id="640635.SAMN04489806_0707"/>
<comment type="subcellular location">
    <subcellularLocation>
        <location evidence="1">Cell membrane</location>
        <topology evidence="1">Peripheral membrane protein</topology>
    </subcellularLocation>
</comment>
<evidence type="ECO:0000256" key="9">
    <source>
        <dbReference type="ARBA" id="ARBA00023136"/>
    </source>
</evidence>
<dbReference type="RefSeq" id="WP_091179856.1">
    <property type="nucleotide sequence ID" value="NZ_FNRY01000001.1"/>
</dbReference>
<dbReference type="InterPro" id="IPR027417">
    <property type="entry name" value="P-loop_NTPase"/>
</dbReference>
<dbReference type="PANTHER" id="PTHR43790">
    <property type="entry name" value="CARBOHYDRATE TRANSPORT ATP-BINDING PROTEIN MG119-RELATED"/>
    <property type="match status" value="1"/>
</dbReference>